<dbReference type="PANTHER" id="PTHR30250:SF21">
    <property type="entry name" value="LIPID II FLIPPASE MURJ"/>
    <property type="match status" value="1"/>
</dbReference>
<feature type="transmembrane region" description="Helical" evidence="6">
    <location>
        <begin position="406"/>
        <end position="427"/>
    </location>
</feature>
<name>A0ABS0T946_9STAP</name>
<organism evidence="7 8">
    <name type="scientific">Staphylococcus canis</name>
    <dbReference type="NCBI Taxonomy" id="2724942"/>
    <lineage>
        <taxon>Bacteria</taxon>
        <taxon>Bacillati</taxon>
        <taxon>Bacillota</taxon>
        <taxon>Bacilli</taxon>
        <taxon>Bacillales</taxon>
        <taxon>Staphylococcaceae</taxon>
        <taxon>Staphylococcus</taxon>
    </lineage>
</organism>
<evidence type="ECO:0000313" key="8">
    <source>
        <dbReference type="Proteomes" id="UP000751852"/>
    </source>
</evidence>
<protein>
    <submittedName>
        <fullName evidence="7">Polysaccharide biosynthesis protein</fullName>
    </submittedName>
</protein>
<dbReference type="InterPro" id="IPR050833">
    <property type="entry name" value="Poly_Biosynth_Transport"/>
</dbReference>
<feature type="transmembrane region" description="Helical" evidence="6">
    <location>
        <begin position="433"/>
        <end position="452"/>
    </location>
</feature>
<comment type="subcellular location">
    <subcellularLocation>
        <location evidence="1">Cell membrane</location>
        <topology evidence="1">Multi-pass membrane protein</topology>
    </subcellularLocation>
</comment>
<proteinExistence type="predicted"/>
<feature type="transmembrane region" description="Helical" evidence="6">
    <location>
        <begin position="129"/>
        <end position="152"/>
    </location>
</feature>
<evidence type="ECO:0000256" key="6">
    <source>
        <dbReference type="SAM" id="Phobius"/>
    </source>
</evidence>
<dbReference type="InterPro" id="IPR002797">
    <property type="entry name" value="Polysacc_synth"/>
</dbReference>
<dbReference type="RefSeq" id="WP_198617067.1">
    <property type="nucleotide sequence ID" value="NZ_JABANU010000002.1"/>
</dbReference>
<dbReference type="Pfam" id="PF01943">
    <property type="entry name" value="Polysacc_synt"/>
    <property type="match status" value="1"/>
</dbReference>
<evidence type="ECO:0000256" key="1">
    <source>
        <dbReference type="ARBA" id="ARBA00004651"/>
    </source>
</evidence>
<dbReference type="PANTHER" id="PTHR30250">
    <property type="entry name" value="PST FAMILY PREDICTED COLANIC ACID TRANSPORTER"/>
    <property type="match status" value="1"/>
</dbReference>
<dbReference type="EMBL" id="JABANU010000002">
    <property type="protein sequence ID" value="MBI5974278.1"/>
    <property type="molecule type" value="Genomic_DNA"/>
</dbReference>
<dbReference type="CDD" id="cd13124">
    <property type="entry name" value="MATE_SpoVB_like"/>
    <property type="match status" value="1"/>
</dbReference>
<keyword evidence="3 6" id="KW-0812">Transmembrane</keyword>
<dbReference type="InterPro" id="IPR024923">
    <property type="entry name" value="PG_synth_SpoVB"/>
</dbReference>
<sequence length="544" mass="59705">MSENKELVRGTFLLTFSILITKILGIIYIIPFYRIIGGADNLAPFNYAYGPYNIAIAVATAGVPLAASKYVARYNAMGAYRVSQKLYRSSFVVMSITGVLGFTVLYLLSPSIASVTIANNTDQDAGWTVAQITSIIRTISFVVIFIPVLATWRGVFQGYQSMGPTALSEVTEQIARILFILIGSYIVLNVLDGSILFANGIATFGAAIGAIVGILTLWWYWIKRRKGINEMVESDHTGIDVSYGSMYKEIISYSIPFVIVSLQFPLIMIIDQLTHNNALDMAGVAVRMQDTFFTMLNMTTNKIVMIPTSLAAGFAISLIPFITKTFEKGDFREMHRQIRTALGVLMFITIPASLGIMALAVPLYTVFYEYSFEGSRLLFIYAPVAVLISLFSVTASMLQGINKQKLTVFVVLGSIVIKFILNVPLIVALQTAGAIVSTAIALSVAILCNLFILKKYAQFRFRDTIYDVSKILIYSFIMMIIVEVVSILLQFAVSPASHIGAFIITVVGALVGATVYGVIVMKTRLADKYLGAIPNKIRNKVGFL</sequence>
<dbReference type="Proteomes" id="UP000751852">
    <property type="component" value="Unassembled WGS sequence"/>
</dbReference>
<feature type="transmembrane region" description="Helical" evidence="6">
    <location>
        <begin position="499"/>
        <end position="519"/>
    </location>
</feature>
<reference evidence="7 8" key="1">
    <citation type="submission" date="2020-04" db="EMBL/GenBank/DDBJ databases">
        <title>Staphylococcus species from domestic dog.</title>
        <authorList>
            <person name="Paterson G.K."/>
        </authorList>
    </citation>
    <scope>NUCLEOTIDE SEQUENCE [LARGE SCALE GENOMIC DNA]</scope>
    <source>
        <strain evidence="7 8">H16/1A</strain>
    </source>
</reference>
<evidence type="ECO:0000256" key="3">
    <source>
        <dbReference type="ARBA" id="ARBA00022692"/>
    </source>
</evidence>
<keyword evidence="4 6" id="KW-1133">Transmembrane helix</keyword>
<feature type="transmembrane region" description="Helical" evidence="6">
    <location>
        <begin position="379"/>
        <end position="399"/>
    </location>
</feature>
<evidence type="ECO:0000313" key="7">
    <source>
        <dbReference type="EMBL" id="MBI5974278.1"/>
    </source>
</evidence>
<feature type="transmembrane region" description="Helical" evidence="6">
    <location>
        <begin position="91"/>
        <end position="109"/>
    </location>
</feature>
<evidence type="ECO:0000256" key="4">
    <source>
        <dbReference type="ARBA" id="ARBA00022989"/>
    </source>
</evidence>
<evidence type="ECO:0000256" key="2">
    <source>
        <dbReference type="ARBA" id="ARBA00022475"/>
    </source>
</evidence>
<gene>
    <name evidence="7" type="ORF">HHH54_01540</name>
</gene>
<feature type="transmembrane region" description="Helical" evidence="6">
    <location>
        <begin position="197"/>
        <end position="221"/>
    </location>
</feature>
<feature type="transmembrane region" description="Helical" evidence="6">
    <location>
        <begin position="250"/>
        <end position="270"/>
    </location>
</feature>
<keyword evidence="5 6" id="KW-0472">Membrane</keyword>
<keyword evidence="8" id="KW-1185">Reference proteome</keyword>
<dbReference type="PIRSF" id="PIRSF038958">
    <property type="entry name" value="PG_synth_SpoVB"/>
    <property type="match status" value="1"/>
</dbReference>
<feature type="transmembrane region" description="Helical" evidence="6">
    <location>
        <begin position="344"/>
        <end position="367"/>
    </location>
</feature>
<feature type="transmembrane region" description="Helical" evidence="6">
    <location>
        <begin position="12"/>
        <end position="32"/>
    </location>
</feature>
<feature type="transmembrane region" description="Helical" evidence="6">
    <location>
        <begin position="52"/>
        <end position="71"/>
    </location>
</feature>
<keyword evidence="2" id="KW-1003">Cell membrane</keyword>
<feature type="transmembrane region" description="Helical" evidence="6">
    <location>
        <begin position="173"/>
        <end position="191"/>
    </location>
</feature>
<evidence type="ECO:0000256" key="5">
    <source>
        <dbReference type="ARBA" id="ARBA00023136"/>
    </source>
</evidence>
<accession>A0ABS0T946</accession>
<comment type="caution">
    <text evidence="7">The sequence shown here is derived from an EMBL/GenBank/DDBJ whole genome shotgun (WGS) entry which is preliminary data.</text>
</comment>
<feature type="transmembrane region" description="Helical" evidence="6">
    <location>
        <begin position="472"/>
        <end position="493"/>
    </location>
</feature>
<feature type="transmembrane region" description="Helical" evidence="6">
    <location>
        <begin position="303"/>
        <end position="323"/>
    </location>
</feature>